<proteinExistence type="predicted"/>
<protein>
    <submittedName>
        <fullName evidence="1">Uncharacterized protein</fullName>
    </submittedName>
</protein>
<dbReference type="EMBL" id="KP795697">
    <property type="protein sequence ID" value="AKN40452.1"/>
    <property type="molecule type" value="Genomic_DNA"/>
</dbReference>
<accession>A0A0H4A0K3</accession>
<evidence type="ECO:0000313" key="1">
    <source>
        <dbReference type="EMBL" id="AKN40452.1"/>
    </source>
</evidence>
<reference evidence="1" key="1">
    <citation type="journal article" date="2015" name="MBio">
        <title>Eco-Evolutionary Dynamics of Episomes among Ecologically Cohesive Bacterial Populations.</title>
        <authorList>
            <person name="Xue H."/>
            <person name="Cordero O.X."/>
            <person name="Camas F.M."/>
            <person name="Trimble W."/>
            <person name="Meyer F."/>
            <person name="Guglielmini J."/>
            <person name="Rocha E.P."/>
            <person name="Polz M.F."/>
        </authorList>
    </citation>
    <scope>NUCLEOTIDE SEQUENCE</scope>
    <source>
        <strain evidence="1">FF_59</strain>
    </source>
</reference>
<dbReference type="AlphaFoldDB" id="A0A0H4A0K3"/>
<name>A0A0H4A0K3_9VIBR</name>
<organism evidence="1">
    <name type="scientific">Vibrio tasmaniensis</name>
    <dbReference type="NCBI Taxonomy" id="212663"/>
    <lineage>
        <taxon>Bacteria</taxon>
        <taxon>Pseudomonadati</taxon>
        <taxon>Pseudomonadota</taxon>
        <taxon>Gammaproteobacteria</taxon>
        <taxon>Vibrionales</taxon>
        <taxon>Vibrionaceae</taxon>
        <taxon>Vibrio</taxon>
    </lineage>
</organism>
<sequence>MSSKTILNSDHLPILKKQLHTILNQLTDAEIISNSPIKKNTWLSICAQAIGYSDWDDLKAQTVTHHVSAHNIVFTSVHYPFYSEREGKSRRAHRQH</sequence>